<evidence type="ECO:0000313" key="1">
    <source>
        <dbReference type="EMBL" id="KAB1075408.1"/>
    </source>
</evidence>
<keyword evidence="2" id="KW-1185">Reference proteome</keyword>
<dbReference type="AlphaFoldDB" id="A0A6L3SRI3"/>
<gene>
    <name evidence="1" type="ORF">F6X53_24890</name>
</gene>
<reference evidence="1 2" key="1">
    <citation type="submission" date="2019-09" db="EMBL/GenBank/DDBJ databases">
        <title>YIM 48816 draft genome.</title>
        <authorList>
            <person name="Jiang L."/>
        </authorList>
    </citation>
    <scope>NUCLEOTIDE SEQUENCE [LARGE SCALE GENOMIC DNA]</scope>
    <source>
        <strain evidence="1 2">YIM 48816</strain>
    </source>
</reference>
<evidence type="ECO:0000313" key="2">
    <source>
        <dbReference type="Proteomes" id="UP000474159"/>
    </source>
</evidence>
<name>A0A6L3SRI3_9HYPH</name>
<dbReference type="RefSeq" id="WP_151003384.1">
    <property type="nucleotide sequence ID" value="NZ_BPQY01000036.1"/>
</dbReference>
<protein>
    <submittedName>
        <fullName evidence="1">Uncharacterized protein</fullName>
    </submittedName>
</protein>
<dbReference type="OrthoDB" id="3482505at2"/>
<organism evidence="1 2">
    <name type="scientific">Methylobacterium soli</name>
    <dbReference type="NCBI Taxonomy" id="553447"/>
    <lineage>
        <taxon>Bacteria</taxon>
        <taxon>Pseudomonadati</taxon>
        <taxon>Pseudomonadota</taxon>
        <taxon>Alphaproteobacteria</taxon>
        <taxon>Hyphomicrobiales</taxon>
        <taxon>Methylobacteriaceae</taxon>
        <taxon>Methylobacterium</taxon>
    </lineage>
</organism>
<accession>A0A6L3SRI3</accession>
<dbReference type="EMBL" id="VZZK01000034">
    <property type="protein sequence ID" value="KAB1075408.1"/>
    <property type="molecule type" value="Genomic_DNA"/>
</dbReference>
<sequence length="102" mass="11011">MSKNVGGNWNAVQSNGPIVNFRLQQNDDRLQGVGTHSNGSVSGTGNGSVSDTGFLFVIDWSNESKGEYNGIFGLDGRLTGITFDRNQPDSQATWHSTKVFES</sequence>
<proteinExistence type="predicted"/>
<dbReference type="Proteomes" id="UP000474159">
    <property type="component" value="Unassembled WGS sequence"/>
</dbReference>
<comment type="caution">
    <text evidence="1">The sequence shown here is derived from an EMBL/GenBank/DDBJ whole genome shotgun (WGS) entry which is preliminary data.</text>
</comment>